<accession>A0A8K0G0P5</accession>
<evidence type="ECO:0000313" key="3">
    <source>
        <dbReference type="Proteomes" id="UP000801492"/>
    </source>
</evidence>
<protein>
    <submittedName>
        <fullName evidence="2">Uncharacterized protein</fullName>
    </submittedName>
</protein>
<name>A0A8K0G0P5_IGNLU</name>
<proteinExistence type="predicted"/>
<reference evidence="2" key="1">
    <citation type="submission" date="2019-08" db="EMBL/GenBank/DDBJ databases">
        <title>The genome of the North American firefly Photinus pyralis.</title>
        <authorList>
            <consortium name="Photinus pyralis genome working group"/>
            <person name="Fallon T.R."/>
            <person name="Sander Lower S.E."/>
            <person name="Weng J.-K."/>
        </authorList>
    </citation>
    <scope>NUCLEOTIDE SEQUENCE</scope>
    <source>
        <strain evidence="2">TRF0915ILg1</strain>
        <tissue evidence="2">Whole body</tissue>
    </source>
</reference>
<keyword evidence="3" id="KW-1185">Reference proteome</keyword>
<evidence type="ECO:0000313" key="2">
    <source>
        <dbReference type="EMBL" id="KAF2881776.1"/>
    </source>
</evidence>
<feature type="compositionally biased region" description="Basic and acidic residues" evidence="1">
    <location>
        <begin position="16"/>
        <end position="27"/>
    </location>
</feature>
<comment type="caution">
    <text evidence="2">The sequence shown here is derived from an EMBL/GenBank/DDBJ whole genome shotgun (WGS) entry which is preliminary data.</text>
</comment>
<organism evidence="2 3">
    <name type="scientific">Ignelater luminosus</name>
    <name type="common">Cucubano</name>
    <name type="synonym">Pyrophorus luminosus</name>
    <dbReference type="NCBI Taxonomy" id="2038154"/>
    <lineage>
        <taxon>Eukaryota</taxon>
        <taxon>Metazoa</taxon>
        <taxon>Ecdysozoa</taxon>
        <taxon>Arthropoda</taxon>
        <taxon>Hexapoda</taxon>
        <taxon>Insecta</taxon>
        <taxon>Pterygota</taxon>
        <taxon>Neoptera</taxon>
        <taxon>Endopterygota</taxon>
        <taxon>Coleoptera</taxon>
        <taxon>Polyphaga</taxon>
        <taxon>Elateriformia</taxon>
        <taxon>Elateroidea</taxon>
        <taxon>Elateridae</taxon>
        <taxon>Agrypninae</taxon>
        <taxon>Pyrophorini</taxon>
        <taxon>Ignelater</taxon>
    </lineage>
</organism>
<dbReference type="Proteomes" id="UP000801492">
    <property type="component" value="Unassembled WGS sequence"/>
</dbReference>
<feature type="region of interest" description="Disordered" evidence="1">
    <location>
        <begin position="54"/>
        <end position="74"/>
    </location>
</feature>
<evidence type="ECO:0000256" key="1">
    <source>
        <dbReference type="SAM" id="MobiDB-lite"/>
    </source>
</evidence>
<feature type="region of interest" description="Disordered" evidence="1">
    <location>
        <begin position="1"/>
        <end position="27"/>
    </location>
</feature>
<dbReference type="EMBL" id="VTPC01090699">
    <property type="protein sequence ID" value="KAF2881776.1"/>
    <property type="molecule type" value="Genomic_DNA"/>
</dbReference>
<dbReference type="AlphaFoldDB" id="A0A8K0G0P5"/>
<sequence length="153" mass="18267">MRRRTKESKALSPQRCNKEKQRAKDQNKIITNRVEIRKEIKRYYTELYEYKSTTQPDEQQLANRRKKVQNSGSEEIPNITVDEIKYAVREMKRNKAAGPDGIVIELLNEAGNELYHKMTKLNQTEVTDIMTQIAKLKWQWAEHMAREQDQRWT</sequence>
<gene>
    <name evidence="2" type="ORF">ILUMI_24391</name>
</gene>
<dbReference type="OrthoDB" id="6781663at2759"/>